<evidence type="ECO:0000313" key="2">
    <source>
        <dbReference type="EMBL" id="HGZ11185.1"/>
    </source>
</evidence>
<name>A0A7C5EVU7_9BACT</name>
<proteinExistence type="predicted"/>
<protein>
    <submittedName>
        <fullName evidence="2">Uncharacterized protein</fullName>
    </submittedName>
</protein>
<feature type="region of interest" description="Disordered" evidence="1">
    <location>
        <begin position="1"/>
        <end position="21"/>
    </location>
</feature>
<evidence type="ECO:0000256" key="1">
    <source>
        <dbReference type="SAM" id="MobiDB-lite"/>
    </source>
</evidence>
<accession>A0A7C5EVU7</accession>
<reference evidence="2" key="1">
    <citation type="journal article" date="2020" name="mSystems">
        <title>Genome- and Community-Level Interaction Insights into Carbon Utilization and Element Cycling Functions of Hydrothermarchaeota in Hydrothermal Sediment.</title>
        <authorList>
            <person name="Zhou Z."/>
            <person name="Liu Y."/>
            <person name="Xu W."/>
            <person name="Pan J."/>
            <person name="Luo Z.H."/>
            <person name="Li M."/>
        </authorList>
    </citation>
    <scope>NUCLEOTIDE SEQUENCE [LARGE SCALE GENOMIC DNA]</scope>
    <source>
        <strain evidence="2">SpSt-853</strain>
    </source>
</reference>
<dbReference type="AlphaFoldDB" id="A0A7C5EVU7"/>
<organism evidence="2">
    <name type="scientific">Desulfobacca acetoxidans</name>
    <dbReference type="NCBI Taxonomy" id="60893"/>
    <lineage>
        <taxon>Bacteria</taxon>
        <taxon>Pseudomonadati</taxon>
        <taxon>Thermodesulfobacteriota</taxon>
        <taxon>Desulfobaccia</taxon>
        <taxon>Desulfobaccales</taxon>
        <taxon>Desulfobaccaceae</taxon>
        <taxon>Desulfobacca</taxon>
    </lineage>
</organism>
<dbReference type="EMBL" id="DTKJ01000019">
    <property type="protein sequence ID" value="HGZ11185.1"/>
    <property type="molecule type" value="Genomic_DNA"/>
</dbReference>
<comment type="caution">
    <text evidence="2">The sequence shown here is derived from an EMBL/GenBank/DDBJ whole genome shotgun (WGS) entry which is preliminary data.</text>
</comment>
<gene>
    <name evidence="2" type="ORF">ENW48_03075</name>
</gene>
<sequence>MAAMLFGQWSARKSLRTWSST</sequence>